<keyword evidence="3" id="KW-1185">Reference proteome</keyword>
<feature type="compositionally biased region" description="Basic and acidic residues" evidence="1">
    <location>
        <begin position="15"/>
        <end position="27"/>
    </location>
</feature>
<feature type="compositionally biased region" description="Low complexity" evidence="1">
    <location>
        <begin position="28"/>
        <end position="37"/>
    </location>
</feature>
<protein>
    <submittedName>
        <fullName evidence="2">Uncharacterized protein</fullName>
    </submittedName>
</protein>
<sequence>MTGKAAKQTPKAGTKKSDKVVESETKSTELTTTKTASSYPTFRQNPFIKTTVIKTRSKRLTVARGSTIIDSQTGEIEGLTEVAQIFKVDEAQFIKVFTSQIKAFFDLGQGAYRLMQIVFAITQRIPPHTDRIYMNPETLP</sequence>
<feature type="region of interest" description="Disordered" evidence="1">
    <location>
        <begin position="1"/>
        <end position="37"/>
    </location>
</feature>
<reference evidence="2 3" key="1">
    <citation type="submission" date="2024-09" db="EMBL/GenBank/DDBJ databases">
        <authorList>
            <person name="Sun Q."/>
            <person name="Mori K."/>
        </authorList>
    </citation>
    <scope>NUCLEOTIDE SEQUENCE [LARGE SCALE GENOMIC DNA]</scope>
    <source>
        <strain evidence="2 3">CCM 7792</strain>
    </source>
</reference>
<accession>A0ABV6FLQ5</accession>
<evidence type="ECO:0000256" key="1">
    <source>
        <dbReference type="SAM" id="MobiDB-lite"/>
    </source>
</evidence>
<organism evidence="2 3">
    <name type="scientific">Massilia consociata</name>
    <dbReference type="NCBI Taxonomy" id="760117"/>
    <lineage>
        <taxon>Bacteria</taxon>
        <taxon>Pseudomonadati</taxon>
        <taxon>Pseudomonadota</taxon>
        <taxon>Betaproteobacteria</taxon>
        <taxon>Burkholderiales</taxon>
        <taxon>Oxalobacteraceae</taxon>
        <taxon>Telluria group</taxon>
        <taxon>Massilia</taxon>
    </lineage>
</organism>
<proteinExistence type="predicted"/>
<evidence type="ECO:0000313" key="3">
    <source>
        <dbReference type="Proteomes" id="UP001589773"/>
    </source>
</evidence>
<gene>
    <name evidence="2" type="ORF">ACFFJK_21490</name>
</gene>
<feature type="non-terminal residue" evidence="2">
    <location>
        <position position="140"/>
    </location>
</feature>
<evidence type="ECO:0000313" key="2">
    <source>
        <dbReference type="EMBL" id="MFC0254468.1"/>
    </source>
</evidence>
<dbReference type="EMBL" id="JBHLWP010000025">
    <property type="protein sequence ID" value="MFC0254468.1"/>
    <property type="molecule type" value="Genomic_DNA"/>
</dbReference>
<comment type="caution">
    <text evidence="2">The sequence shown here is derived from an EMBL/GenBank/DDBJ whole genome shotgun (WGS) entry which is preliminary data.</text>
</comment>
<dbReference type="Proteomes" id="UP001589773">
    <property type="component" value="Unassembled WGS sequence"/>
</dbReference>
<name>A0ABV6FLQ5_9BURK</name>